<dbReference type="Proteomes" id="UP000183569">
    <property type="component" value="Unassembled WGS sequence"/>
</dbReference>
<dbReference type="GeneID" id="28310661"/>
<gene>
    <name evidence="1" type="ORF">SAMN02927897_02384</name>
</gene>
<sequence>MTAAIRFRASCIKTLSSVEANPEKSHQHEFNGVKELKALLGMDEFKCDAQFSIRGSQISNLAQITWYDARISHLSRSEYRLYFTPNEVMDNAAEGDNIIIGYDTNDNLQIILIKMGTTSHEGLIKHWRAN</sequence>
<organism evidence="1 2">
    <name type="scientific">Kosakonia sacchari</name>
    <dbReference type="NCBI Taxonomy" id="1158459"/>
    <lineage>
        <taxon>Bacteria</taxon>
        <taxon>Pseudomonadati</taxon>
        <taxon>Pseudomonadota</taxon>
        <taxon>Gammaproteobacteria</taxon>
        <taxon>Enterobacterales</taxon>
        <taxon>Enterobacteriaceae</taxon>
        <taxon>Kosakonia</taxon>
    </lineage>
</organism>
<dbReference type="EMBL" id="FMUI01000006">
    <property type="protein sequence ID" value="SCX51078.1"/>
    <property type="molecule type" value="Genomic_DNA"/>
</dbReference>
<comment type="caution">
    <text evidence="1">The sequence shown here is derived from an EMBL/GenBank/DDBJ whole genome shotgun (WGS) entry which is preliminary data.</text>
</comment>
<accession>A0A1G4YEB1</accession>
<evidence type="ECO:0000313" key="2">
    <source>
        <dbReference type="Proteomes" id="UP000183569"/>
    </source>
</evidence>
<evidence type="ECO:0008006" key="3">
    <source>
        <dbReference type="Google" id="ProtNLM"/>
    </source>
</evidence>
<evidence type="ECO:0000313" key="1">
    <source>
        <dbReference type="EMBL" id="SCX51078.1"/>
    </source>
</evidence>
<name>A0A1G4YEB1_9ENTR</name>
<proteinExistence type="predicted"/>
<dbReference type="AlphaFoldDB" id="A0A1G4YEB1"/>
<reference evidence="1 2" key="1">
    <citation type="submission" date="2016-10" db="EMBL/GenBank/DDBJ databases">
        <authorList>
            <person name="Varghese N."/>
            <person name="Submissions S."/>
        </authorList>
    </citation>
    <scope>NUCLEOTIDE SEQUENCE [LARGE SCALE GENOMIC DNA]</scope>
    <source>
        <strain evidence="1 2">CGMCC 1.12102</strain>
    </source>
</reference>
<dbReference type="RefSeq" id="WP_017458153.1">
    <property type="nucleotide sequence ID" value="NZ_FMUI01000006.1"/>
</dbReference>
<protein>
    <recommendedName>
        <fullName evidence="3">Type II restriction endonuclease</fullName>
    </recommendedName>
</protein>